<evidence type="ECO:0000256" key="1">
    <source>
        <dbReference type="ARBA" id="ARBA00004418"/>
    </source>
</evidence>
<evidence type="ECO:0000313" key="6">
    <source>
        <dbReference type="Proteomes" id="UP000276437"/>
    </source>
</evidence>
<evidence type="ECO:0000313" key="5">
    <source>
        <dbReference type="EMBL" id="BBB89623.1"/>
    </source>
</evidence>
<keyword evidence="3" id="KW-0732">Signal</keyword>
<gene>
    <name evidence="5" type="primary">ssuA_4</name>
    <name evidence="5" type="ORF">MAMMFC1_00256</name>
</gene>
<sequence length="350" mass="38684">MNMRTKVLGSKVAVLILLALMIMLVLAGCGKKEEHAVVQNDKGALEKTEIKYQGWASQVLFPELAEDLGYLAPLKLKWVGNTISGPQDIQSVATGDIDFGGAFTGAIVNLKASNAPIKYVIGYYGVDDKSYYALVVNQDSPLKDGRDFIGKKIAVNTPAAHNEFIIKEYLRKQGLTEAEIKQVTLAVLPPVNAEQALRQGQVDGAILGGMFKDKAFDRGGVRTVFTDYDIFGKFTGGGYVFTEKFIRDNPNTVRKFVEATAKAIEWAKATPREEVIARMEKIIKERKRNEDASTVNYWRSTGVSGKGGLASDTEIQMWIDWLVKEGKLKAGQIKPSDVYTNEFNPYVNEK</sequence>
<dbReference type="KEGG" id="mana:MAMMFC1_00256"/>
<name>A0A348AEX5_9FIRM</name>
<keyword evidence="6" id="KW-1185">Reference proteome</keyword>
<organism evidence="5 6">
    <name type="scientific">Methylomusa anaerophila</name>
    <dbReference type="NCBI Taxonomy" id="1930071"/>
    <lineage>
        <taxon>Bacteria</taxon>
        <taxon>Bacillati</taxon>
        <taxon>Bacillota</taxon>
        <taxon>Negativicutes</taxon>
        <taxon>Selenomonadales</taxon>
        <taxon>Sporomusaceae</taxon>
        <taxon>Methylomusa</taxon>
    </lineage>
</organism>
<dbReference type="OrthoDB" id="9814375at2"/>
<comment type="subcellular location">
    <subcellularLocation>
        <location evidence="1">Periplasm</location>
    </subcellularLocation>
</comment>
<feature type="domain" description="SsuA/THI5-like" evidence="4">
    <location>
        <begin position="87"/>
        <end position="273"/>
    </location>
</feature>
<dbReference type="PANTHER" id="PTHR30024">
    <property type="entry name" value="ALIPHATIC SULFONATES-BINDING PROTEIN-RELATED"/>
    <property type="match status" value="1"/>
</dbReference>
<accession>A0A348AEX5</accession>
<dbReference type="Pfam" id="PF09084">
    <property type="entry name" value="NMT1"/>
    <property type="match status" value="1"/>
</dbReference>
<evidence type="ECO:0000256" key="3">
    <source>
        <dbReference type="ARBA" id="ARBA00022729"/>
    </source>
</evidence>
<dbReference type="RefSeq" id="WP_126305760.1">
    <property type="nucleotide sequence ID" value="NZ_AP018449.1"/>
</dbReference>
<dbReference type="Gene3D" id="3.40.190.10">
    <property type="entry name" value="Periplasmic binding protein-like II"/>
    <property type="match status" value="2"/>
</dbReference>
<protein>
    <submittedName>
        <fullName evidence="5">Putative aliphatic sulfonates-binding protein</fullName>
    </submittedName>
</protein>
<dbReference type="Proteomes" id="UP000276437">
    <property type="component" value="Chromosome"/>
</dbReference>
<evidence type="ECO:0000259" key="4">
    <source>
        <dbReference type="Pfam" id="PF09084"/>
    </source>
</evidence>
<dbReference type="SUPFAM" id="SSF53850">
    <property type="entry name" value="Periplasmic binding protein-like II"/>
    <property type="match status" value="1"/>
</dbReference>
<dbReference type="PROSITE" id="PS51257">
    <property type="entry name" value="PROKAR_LIPOPROTEIN"/>
    <property type="match status" value="1"/>
</dbReference>
<reference evidence="5 6" key="1">
    <citation type="journal article" date="2018" name="Int. J. Syst. Evol. Microbiol.">
        <title>Methylomusa anaerophila gen. nov., sp. nov., an anaerobic methanol-utilizing bacterium isolated from a microbial fuel cell.</title>
        <authorList>
            <person name="Amano N."/>
            <person name="Yamamuro A."/>
            <person name="Miyahara M."/>
            <person name="Kouzuma A."/>
            <person name="Abe T."/>
            <person name="Watanabe K."/>
        </authorList>
    </citation>
    <scope>NUCLEOTIDE SEQUENCE [LARGE SCALE GENOMIC DNA]</scope>
    <source>
        <strain evidence="5 6">MMFC1</strain>
    </source>
</reference>
<dbReference type="AlphaFoldDB" id="A0A348AEX5"/>
<dbReference type="EMBL" id="AP018449">
    <property type="protein sequence ID" value="BBB89623.1"/>
    <property type="molecule type" value="Genomic_DNA"/>
</dbReference>
<proteinExistence type="inferred from homology"/>
<dbReference type="GO" id="GO:0042597">
    <property type="term" value="C:periplasmic space"/>
    <property type="evidence" value="ECO:0007669"/>
    <property type="project" value="UniProtKB-SubCell"/>
</dbReference>
<dbReference type="InterPro" id="IPR015168">
    <property type="entry name" value="SsuA/THI5"/>
</dbReference>
<dbReference type="PANTHER" id="PTHR30024:SF47">
    <property type="entry name" value="TAURINE-BINDING PERIPLASMIC PROTEIN"/>
    <property type="match status" value="1"/>
</dbReference>
<comment type="similarity">
    <text evidence="2">Belongs to the bacterial solute-binding protein SsuA/TauA family.</text>
</comment>
<evidence type="ECO:0000256" key="2">
    <source>
        <dbReference type="ARBA" id="ARBA00010742"/>
    </source>
</evidence>